<dbReference type="AlphaFoldDB" id="A0A7C9JC30"/>
<comment type="caution">
    <text evidence="1">The sequence shown here is derived from an EMBL/GenBank/DDBJ whole genome shotgun (WGS) entry which is preliminary data.</text>
</comment>
<organism evidence="1 2">
    <name type="scientific">Furfurilactobacillus rossiae</name>
    <dbReference type="NCBI Taxonomy" id="231049"/>
    <lineage>
        <taxon>Bacteria</taxon>
        <taxon>Bacillati</taxon>
        <taxon>Bacillota</taxon>
        <taxon>Bacilli</taxon>
        <taxon>Lactobacillales</taxon>
        <taxon>Lactobacillaceae</taxon>
        <taxon>Furfurilactobacillus</taxon>
    </lineage>
</organism>
<accession>A0A7C9JC30</accession>
<evidence type="ECO:0000313" key="1">
    <source>
        <dbReference type="EMBL" id="MYV04373.1"/>
    </source>
</evidence>
<reference evidence="1 2" key="1">
    <citation type="journal article" date="2019" name="Appl. Environ. Microbiol.">
        <title>Genetic determinants of hydroxycinnamic acid metabolism in heterofermentative lactobacilli.</title>
        <authorList>
            <person name="Gaur G."/>
            <person name="Oh J.H."/>
            <person name="Filannino P."/>
            <person name="Gobbetti M."/>
            <person name="van Pijkeren J.P."/>
            <person name="Ganzle M.G."/>
        </authorList>
    </citation>
    <scope>NUCLEOTIDE SEQUENCE [LARGE SCALE GENOMIC DNA]</scope>
    <source>
        <strain evidence="1 2">FUA3583</strain>
    </source>
</reference>
<dbReference type="EMBL" id="WEZT01000001">
    <property type="protein sequence ID" value="MYV04373.1"/>
    <property type="molecule type" value="Genomic_DNA"/>
</dbReference>
<proteinExistence type="predicted"/>
<protein>
    <submittedName>
        <fullName evidence="1">Uncharacterized protein</fullName>
    </submittedName>
</protein>
<dbReference type="Proteomes" id="UP000480570">
    <property type="component" value="Unassembled WGS sequence"/>
</dbReference>
<evidence type="ECO:0000313" key="2">
    <source>
        <dbReference type="Proteomes" id="UP000480570"/>
    </source>
</evidence>
<name>A0A7C9JC30_9LACO</name>
<gene>
    <name evidence="1" type="ORF">GB992_00410</name>
</gene>
<sequence>MTKYLNVNGKENRNLVIPDDFVAVSREQHPRNGEQVTVVRYQKEGPVVLNNAHVTVIYGSDNRLISYNNFSFEEPGNLPRSQQAINLATQVFQSIDLAYAHQLSFMRIDQETRTFTNDAGQLVTTPILWVKFAHHNGSYNWVSIGPNNEIVEIERESRWDFGQWRRGTEEWNLDDWVLAREGKGPQLKAPSALA</sequence>